<organism evidence="1 2">
    <name type="scientific">Jimgerdemannia flammicorona</name>
    <dbReference type="NCBI Taxonomy" id="994334"/>
    <lineage>
        <taxon>Eukaryota</taxon>
        <taxon>Fungi</taxon>
        <taxon>Fungi incertae sedis</taxon>
        <taxon>Mucoromycota</taxon>
        <taxon>Mucoromycotina</taxon>
        <taxon>Endogonomycetes</taxon>
        <taxon>Endogonales</taxon>
        <taxon>Endogonaceae</taxon>
        <taxon>Jimgerdemannia</taxon>
    </lineage>
</organism>
<gene>
    <name evidence="1" type="ORF">BC936DRAFT_147018</name>
</gene>
<reference evidence="1 2" key="1">
    <citation type="journal article" date="2018" name="New Phytol.">
        <title>Phylogenomics of Endogonaceae and evolution of mycorrhizas within Mucoromycota.</title>
        <authorList>
            <person name="Chang Y."/>
            <person name="Desiro A."/>
            <person name="Na H."/>
            <person name="Sandor L."/>
            <person name="Lipzen A."/>
            <person name="Clum A."/>
            <person name="Barry K."/>
            <person name="Grigoriev I.V."/>
            <person name="Martin F.M."/>
            <person name="Stajich J.E."/>
            <person name="Smith M.E."/>
            <person name="Bonito G."/>
            <person name="Spatafora J.W."/>
        </authorList>
    </citation>
    <scope>NUCLEOTIDE SEQUENCE [LARGE SCALE GENOMIC DNA]</scope>
    <source>
        <strain evidence="1 2">GMNB39</strain>
    </source>
</reference>
<dbReference type="Proteomes" id="UP000268093">
    <property type="component" value="Unassembled WGS sequence"/>
</dbReference>
<name>A0A433D6A0_9FUNG</name>
<dbReference type="EMBL" id="RBNI01005941">
    <property type="protein sequence ID" value="RUP46387.1"/>
    <property type="molecule type" value="Genomic_DNA"/>
</dbReference>
<sequence>MVKASTAKKARCAFYSRMMISRTRQMKFAMNCGTLVLVDAWNKDTNIYTVHCDPRWLGRNVTSPRTEFIFSLWYVRHRHDPAMAPSRTTAAKLHNTSLLQLGEFVQKVIERPHVFFVADATVSAQSLSATKKLYDIGEPDTCFKFIMIISVPVKIISFI</sequence>
<dbReference type="AlphaFoldDB" id="A0A433D6A0"/>
<keyword evidence="2" id="KW-1185">Reference proteome</keyword>
<proteinExistence type="predicted"/>
<comment type="caution">
    <text evidence="1">The sequence shown here is derived from an EMBL/GenBank/DDBJ whole genome shotgun (WGS) entry which is preliminary data.</text>
</comment>
<protein>
    <submittedName>
        <fullName evidence="1">Uncharacterized protein</fullName>
    </submittedName>
</protein>
<evidence type="ECO:0000313" key="2">
    <source>
        <dbReference type="Proteomes" id="UP000268093"/>
    </source>
</evidence>
<evidence type="ECO:0000313" key="1">
    <source>
        <dbReference type="EMBL" id="RUP46387.1"/>
    </source>
</evidence>
<accession>A0A433D6A0</accession>